<evidence type="ECO:0000256" key="5">
    <source>
        <dbReference type="ARBA" id="ARBA00022932"/>
    </source>
</evidence>
<dbReference type="GO" id="GO:0032259">
    <property type="term" value="P:methylation"/>
    <property type="evidence" value="ECO:0007669"/>
    <property type="project" value="UniProtKB-KW"/>
</dbReference>
<dbReference type="InterPro" id="IPR001126">
    <property type="entry name" value="UmuC"/>
</dbReference>
<keyword evidence="5" id="KW-0808">Transferase</keyword>
<accession>A0ABV1I008</accession>
<evidence type="ECO:0000259" key="7">
    <source>
        <dbReference type="PROSITE" id="PS50173"/>
    </source>
</evidence>
<sequence length="514" mass="57811">MTAHTASSKERLYAAIDLKSFYASVECMDRGLDPLTTNLVVADKSRTEKTICLAVSPSLKSHGISGRARLFEVVQRVREVNIERLTHVPGRIFSGSSSDAAALALDPSLSIDYIVAPPRMARYIEVSSKIYNCYLQFIAPEDIHVYSIDEVFLDLTDYLPMYHLTPDELVKKMILEVLRNTGITATAGIAPNLYLCKIAMDLMAKHVPADRDGVRIAHLDEASYRRQLWNHRPITDFWRVGPGYAKKLAQYGMYTMGDVARCSTGASSDFYNENLLYKLFGVNAELLIDHAWGWEPCTIEAIKAYRPESSSLGSGQVLQYPYTYEKARIVVREMADALSLDLFSRHFVTDQLVLTIGYDIDNLSDPARRSAYHGEVTTDRYGRKVPKHGHGTIHLADFTSSSAEIIEAAMTLYDRITSPALLIRRLNLSADHVIPEDQVKKEETYEQLSLFSDPSKEKAEKIQKEASRERERRLQTAMLAIKDRYGKNAILRGTDLEDGATTMERNNQIGGHKA</sequence>
<gene>
    <name evidence="8" type="ORF">WMO62_06595</name>
</gene>
<dbReference type="EMBL" id="JBBMFC010000009">
    <property type="protein sequence ID" value="MEQ2578513.1"/>
    <property type="molecule type" value="Genomic_DNA"/>
</dbReference>
<dbReference type="InterPro" id="IPR043502">
    <property type="entry name" value="DNA/RNA_pol_sf"/>
</dbReference>
<dbReference type="Proteomes" id="UP001470288">
    <property type="component" value="Unassembled WGS sequence"/>
</dbReference>
<feature type="domain" description="UmuC" evidence="7">
    <location>
        <begin position="13"/>
        <end position="241"/>
    </location>
</feature>
<keyword evidence="2" id="KW-0515">Mutator protein</keyword>
<keyword evidence="5" id="KW-0239">DNA-directed DNA polymerase</keyword>
<evidence type="ECO:0000313" key="8">
    <source>
        <dbReference type="EMBL" id="MEQ2578513.1"/>
    </source>
</evidence>
<feature type="region of interest" description="Disordered" evidence="6">
    <location>
        <begin position="452"/>
        <end position="471"/>
    </location>
</feature>
<dbReference type="InterPro" id="IPR050116">
    <property type="entry name" value="DNA_polymerase-Y"/>
</dbReference>
<organism evidence="8 9">
    <name type="scientific">Hominiventricola aquisgranensis</name>
    <dbReference type="NCBI Taxonomy" id="3133164"/>
    <lineage>
        <taxon>Bacteria</taxon>
        <taxon>Bacillati</taxon>
        <taxon>Bacillota</taxon>
        <taxon>Clostridia</taxon>
        <taxon>Lachnospirales</taxon>
        <taxon>Lachnospiraceae</taxon>
        <taxon>Hominiventricola</taxon>
    </lineage>
</organism>
<evidence type="ECO:0000256" key="6">
    <source>
        <dbReference type="SAM" id="MobiDB-lite"/>
    </source>
</evidence>
<dbReference type="Pfam" id="PF00817">
    <property type="entry name" value="IMS"/>
    <property type="match status" value="1"/>
</dbReference>
<evidence type="ECO:0000256" key="1">
    <source>
        <dbReference type="ARBA" id="ARBA00010945"/>
    </source>
</evidence>
<evidence type="ECO:0000256" key="4">
    <source>
        <dbReference type="ARBA" id="ARBA00022763"/>
    </source>
</evidence>
<dbReference type="Gene3D" id="1.10.150.20">
    <property type="entry name" value="5' to 3' exonuclease, C-terminal subdomain"/>
    <property type="match status" value="1"/>
</dbReference>
<dbReference type="SUPFAM" id="SSF56672">
    <property type="entry name" value="DNA/RNA polymerases"/>
    <property type="match status" value="1"/>
</dbReference>
<evidence type="ECO:0000256" key="3">
    <source>
        <dbReference type="ARBA" id="ARBA00022695"/>
    </source>
</evidence>
<dbReference type="PANTHER" id="PTHR11076">
    <property type="entry name" value="DNA REPAIR POLYMERASE UMUC / TRANSFERASE FAMILY MEMBER"/>
    <property type="match status" value="1"/>
</dbReference>
<feature type="compositionally biased region" description="Basic and acidic residues" evidence="6">
    <location>
        <begin position="454"/>
        <end position="471"/>
    </location>
</feature>
<comment type="similarity">
    <text evidence="1">Belongs to the DNA polymerase type-Y family.</text>
</comment>
<protein>
    <submittedName>
        <fullName evidence="8">DNA methylase</fullName>
    </submittedName>
</protein>
<dbReference type="InterPro" id="IPR017961">
    <property type="entry name" value="DNA_pol_Y-fam_little_finger"/>
</dbReference>
<dbReference type="Pfam" id="PF11799">
    <property type="entry name" value="IMS_C"/>
    <property type="match status" value="1"/>
</dbReference>
<dbReference type="PANTHER" id="PTHR11076:SF35">
    <property type="entry name" value="DNA REPAIR PROTEIN HOMOLOG YOBH"/>
    <property type="match status" value="1"/>
</dbReference>
<name>A0ABV1I008_9FIRM</name>
<dbReference type="GO" id="GO:0008168">
    <property type="term" value="F:methyltransferase activity"/>
    <property type="evidence" value="ECO:0007669"/>
    <property type="project" value="UniProtKB-KW"/>
</dbReference>
<dbReference type="InterPro" id="IPR043128">
    <property type="entry name" value="Rev_trsase/Diguanyl_cyclase"/>
</dbReference>
<dbReference type="Gene3D" id="3.30.70.270">
    <property type="match status" value="1"/>
</dbReference>
<evidence type="ECO:0000313" key="9">
    <source>
        <dbReference type="Proteomes" id="UP001470288"/>
    </source>
</evidence>
<keyword evidence="4" id="KW-0227">DNA damage</keyword>
<proteinExistence type="inferred from homology"/>
<keyword evidence="3" id="KW-0548">Nucleotidyltransferase</keyword>
<dbReference type="PROSITE" id="PS50173">
    <property type="entry name" value="UMUC"/>
    <property type="match status" value="1"/>
</dbReference>
<evidence type="ECO:0000256" key="2">
    <source>
        <dbReference type="ARBA" id="ARBA00022457"/>
    </source>
</evidence>
<dbReference type="RefSeq" id="WP_349144207.1">
    <property type="nucleotide sequence ID" value="NZ_JBBMFC010000009.1"/>
</dbReference>
<keyword evidence="9" id="KW-1185">Reference proteome</keyword>
<reference evidence="8 9" key="1">
    <citation type="submission" date="2024-03" db="EMBL/GenBank/DDBJ databases">
        <title>Human intestinal bacterial collection.</title>
        <authorList>
            <person name="Pauvert C."/>
            <person name="Hitch T.C.A."/>
            <person name="Clavel T."/>
        </authorList>
    </citation>
    <scope>NUCLEOTIDE SEQUENCE [LARGE SCALE GENOMIC DNA]</scope>
    <source>
        <strain evidence="8 9">CLA-AA-H78B</strain>
    </source>
</reference>
<comment type="caution">
    <text evidence="8">The sequence shown here is derived from an EMBL/GenBank/DDBJ whole genome shotgun (WGS) entry which is preliminary data.</text>
</comment>
<keyword evidence="8" id="KW-0489">Methyltransferase</keyword>